<organism evidence="2 3">
    <name type="scientific">Deinococcus petrolearius</name>
    <dbReference type="NCBI Taxonomy" id="1751295"/>
    <lineage>
        <taxon>Bacteria</taxon>
        <taxon>Thermotogati</taxon>
        <taxon>Deinococcota</taxon>
        <taxon>Deinococci</taxon>
        <taxon>Deinococcales</taxon>
        <taxon>Deinococcaceae</taxon>
        <taxon>Deinococcus</taxon>
    </lineage>
</organism>
<keyword evidence="3" id="KW-1185">Reference proteome</keyword>
<accession>A0ABW1DRL8</accession>
<evidence type="ECO:0000313" key="3">
    <source>
        <dbReference type="Proteomes" id="UP001595979"/>
    </source>
</evidence>
<sequence length="205" mass="22793">MLRRKPAPEPDESQNQAQDTGGLRGAARRLTERARQDPRVQQAAEGLRGRREELRASGRERADTRLEALIEARRERRGETTPPEVADLLDARRREREARARQLRERAAFLAQATTPEEGRVLRRVASGTPRLGGEDPEPRYTELLDTLAPGGDPAREMAVHRAVWALAERRVLAVSPHGAVRAGPQTLNTEPVDTLSLDADPTND</sequence>
<gene>
    <name evidence="2" type="ORF">ACFPQ6_18115</name>
</gene>
<name>A0ABW1DRL8_9DEIO</name>
<comment type="caution">
    <text evidence="2">The sequence shown here is derived from an EMBL/GenBank/DDBJ whole genome shotgun (WGS) entry which is preliminary data.</text>
</comment>
<dbReference type="EMBL" id="JBHSOH010000043">
    <property type="protein sequence ID" value="MFC5850213.1"/>
    <property type="molecule type" value="Genomic_DNA"/>
</dbReference>
<proteinExistence type="predicted"/>
<evidence type="ECO:0000313" key="2">
    <source>
        <dbReference type="EMBL" id="MFC5850213.1"/>
    </source>
</evidence>
<reference evidence="3" key="1">
    <citation type="journal article" date="2019" name="Int. J. Syst. Evol. Microbiol.">
        <title>The Global Catalogue of Microorganisms (GCM) 10K type strain sequencing project: providing services to taxonomists for standard genome sequencing and annotation.</title>
        <authorList>
            <consortium name="The Broad Institute Genomics Platform"/>
            <consortium name="The Broad Institute Genome Sequencing Center for Infectious Disease"/>
            <person name="Wu L."/>
            <person name="Ma J."/>
        </authorList>
    </citation>
    <scope>NUCLEOTIDE SEQUENCE [LARGE SCALE GENOMIC DNA]</scope>
    <source>
        <strain evidence="3">CGMCC 1.15053</strain>
    </source>
</reference>
<feature type="compositionally biased region" description="Basic and acidic residues" evidence="1">
    <location>
        <begin position="29"/>
        <end position="38"/>
    </location>
</feature>
<feature type="compositionally biased region" description="Basic and acidic residues" evidence="1">
    <location>
        <begin position="47"/>
        <end position="63"/>
    </location>
</feature>
<evidence type="ECO:0000256" key="1">
    <source>
        <dbReference type="SAM" id="MobiDB-lite"/>
    </source>
</evidence>
<dbReference type="Proteomes" id="UP001595979">
    <property type="component" value="Unassembled WGS sequence"/>
</dbReference>
<protein>
    <submittedName>
        <fullName evidence="2">Uncharacterized protein</fullName>
    </submittedName>
</protein>
<feature type="region of interest" description="Disordered" evidence="1">
    <location>
        <begin position="182"/>
        <end position="205"/>
    </location>
</feature>
<feature type="region of interest" description="Disordered" evidence="1">
    <location>
        <begin position="1"/>
        <end position="63"/>
    </location>
</feature>